<evidence type="ECO:0000256" key="3">
    <source>
        <dbReference type="ARBA" id="ARBA00022801"/>
    </source>
</evidence>
<proteinExistence type="inferred from homology"/>
<dbReference type="GO" id="GO:0003676">
    <property type="term" value="F:nucleic acid binding"/>
    <property type="evidence" value="ECO:0007669"/>
    <property type="project" value="InterPro"/>
</dbReference>
<dbReference type="HAMAP" id="MF_00378">
    <property type="entry name" value="Exonuc_7_L"/>
    <property type="match status" value="1"/>
</dbReference>
<dbReference type="GO" id="GO:0005737">
    <property type="term" value="C:cytoplasm"/>
    <property type="evidence" value="ECO:0007669"/>
    <property type="project" value="UniProtKB-SubCell"/>
</dbReference>
<dbReference type="InterPro" id="IPR003753">
    <property type="entry name" value="Exonuc_VII_L"/>
</dbReference>
<dbReference type="InterPro" id="IPR020579">
    <property type="entry name" value="Exonuc_VII_lsu_C"/>
</dbReference>
<organism evidence="9 10">
    <name type="scientific">Candidatus Scatavimonas merdigallinarum</name>
    <dbReference type="NCBI Taxonomy" id="2840914"/>
    <lineage>
        <taxon>Bacteria</taxon>
        <taxon>Bacillati</taxon>
        <taxon>Bacillota</taxon>
        <taxon>Clostridia</taxon>
        <taxon>Eubacteriales</taxon>
        <taxon>Oscillospiraceae</taxon>
        <taxon>Oscillospiraceae incertae sedis</taxon>
        <taxon>Candidatus Scatavimonas</taxon>
    </lineage>
</organism>
<keyword evidence="1 5" id="KW-0963">Cytoplasm</keyword>
<dbReference type="InterPro" id="IPR025824">
    <property type="entry name" value="OB-fold_nuc-bd_dom"/>
</dbReference>
<gene>
    <name evidence="5 9" type="primary">xseA</name>
    <name evidence="9" type="ORF">IAD32_02700</name>
</gene>
<comment type="subcellular location">
    <subcellularLocation>
        <location evidence="5 6">Cytoplasm</location>
    </subcellularLocation>
</comment>
<dbReference type="PANTHER" id="PTHR30008">
    <property type="entry name" value="EXODEOXYRIBONUCLEASE 7 LARGE SUBUNIT"/>
    <property type="match status" value="1"/>
</dbReference>
<evidence type="ECO:0000313" key="10">
    <source>
        <dbReference type="Proteomes" id="UP000886787"/>
    </source>
</evidence>
<comment type="subunit">
    <text evidence="5">Heterooligomer composed of large and small subunits.</text>
</comment>
<dbReference type="Pfam" id="PF02601">
    <property type="entry name" value="Exonuc_VII_L"/>
    <property type="match status" value="1"/>
</dbReference>
<dbReference type="GO" id="GO:0009318">
    <property type="term" value="C:exodeoxyribonuclease VII complex"/>
    <property type="evidence" value="ECO:0007669"/>
    <property type="project" value="UniProtKB-UniRule"/>
</dbReference>
<keyword evidence="2 5" id="KW-0540">Nuclease</keyword>
<dbReference type="GO" id="GO:0006308">
    <property type="term" value="P:DNA catabolic process"/>
    <property type="evidence" value="ECO:0007669"/>
    <property type="project" value="UniProtKB-UniRule"/>
</dbReference>
<dbReference type="PANTHER" id="PTHR30008:SF0">
    <property type="entry name" value="EXODEOXYRIBONUCLEASE 7 LARGE SUBUNIT"/>
    <property type="match status" value="1"/>
</dbReference>
<dbReference type="CDD" id="cd04489">
    <property type="entry name" value="ExoVII_LU_OBF"/>
    <property type="match status" value="1"/>
</dbReference>
<comment type="function">
    <text evidence="5">Bidirectionally degrades single-stranded DNA into large acid-insoluble oligonucleotides, which are then degraded further into small acid-soluble oligonucleotides.</text>
</comment>
<evidence type="ECO:0000256" key="2">
    <source>
        <dbReference type="ARBA" id="ARBA00022722"/>
    </source>
</evidence>
<sequence>MEASILSVSQLNFYIRSLLDGDSNLAALFVSGEISNLSDQYRSGHIYFTLKDEKAAVKCVVFANSASRLKFIPQNGMKVIVRAKASLYEAGGQYQLYIEDMQPDGAGALAVAFAQCKERLEKEGLFNAAHKKPLPKLPYKIGVITSPTGAVIKDIQNILNRRFPLAEILLCPVLVQGNLAAGQICKALRYLDQMHLCDVIIIARGGGSTEDLWPFNDELLAREIYRAQTPVVSAVGHETDFTICDFVADLRAPTPSAAAELSVPDAAQLQTALLDQFIAMRRMAEHKVWEARNRLYALAAKDVMQKPSVHIQTRFLALDQITTELQRSFERFFSCKEQQLANLSVKLDMLSPLRILSCGYALVKKEEKPVKSVKTLSKGDVLTLCFCDGQAECVVKE</sequence>
<feature type="domain" description="OB-fold nucleic acid binding" evidence="8">
    <location>
        <begin position="6"/>
        <end position="102"/>
    </location>
</feature>
<evidence type="ECO:0000256" key="4">
    <source>
        <dbReference type="ARBA" id="ARBA00022839"/>
    </source>
</evidence>
<comment type="catalytic activity">
    <reaction evidence="5 6">
        <text>Exonucleolytic cleavage in either 5'- to 3'- or 3'- to 5'-direction to yield nucleoside 5'-phosphates.</text>
        <dbReference type="EC" id="3.1.11.6"/>
    </reaction>
</comment>
<reference evidence="9" key="1">
    <citation type="submission" date="2020-10" db="EMBL/GenBank/DDBJ databases">
        <authorList>
            <person name="Gilroy R."/>
        </authorList>
    </citation>
    <scope>NUCLEOTIDE SEQUENCE</scope>
    <source>
        <strain evidence="9">ChiSjej1B19-3389</strain>
    </source>
</reference>
<keyword evidence="4 5" id="KW-0269">Exonuclease</keyword>
<comment type="similarity">
    <text evidence="5 6">Belongs to the XseA family.</text>
</comment>
<dbReference type="Pfam" id="PF13742">
    <property type="entry name" value="tRNA_anti_2"/>
    <property type="match status" value="1"/>
</dbReference>
<dbReference type="EC" id="3.1.11.6" evidence="5"/>
<evidence type="ECO:0000259" key="8">
    <source>
        <dbReference type="Pfam" id="PF13742"/>
    </source>
</evidence>
<feature type="domain" description="Exonuclease VII large subunit C-terminal" evidence="7">
    <location>
        <begin position="125"/>
        <end position="343"/>
    </location>
</feature>
<dbReference type="EMBL" id="DVFW01000018">
    <property type="protein sequence ID" value="HIQ80177.1"/>
    <property type="molecule type" value="Genomic_DNA"/>
</dbReference>
<evidence type="ECO:0000256" key="6">
    <source>
        <dbReference type="RuleBase" id="RU004355"/>
    </source>
</evidence>
<dbReference type="Proteomes" id="UP000886787">
    <property type="component" value="Unassembled WGS sequence"/>
</dbReference>
<evidence type="ECO:0000259" key="7">
    <source>
        <dbReference type="Pfam" id="PF02601"/>
    </source>
</evidence>
<name>A0A9D0ZHB8_9FIRM</name>
<accession>A0A9D0ZHB8</accession>
<dbReference type="GO" id="GO:0008855">
    <property type="term" value="F:exodeoxyribonuclease VII activity"/>
    <property type="evidence" value="ECO:0007669"/>
    <property type="project" value="UniProtKB-UniRule"/>
</dbReference>
<evidence type="ECO:0000256" key="5">
    <source>
        <dbReference type="HAMAP-Rule" id="MF_00378"/>
    </source>
</evidence>
<protein>
    <recommendedName>
        <fullName evidence="5">Exodeoxyribonuclease 7 large subunit</fullName>
        <ecNumber evidence="5">3.1.11.6</ecNumber>
    </recommendedName>
    <alternativeName>
        <fullName evidence="5">Exodeoxyribonuclease VII large subunit</fullName>
        <shortName evidence="5">Exonuclease VII large subunit</shortName>
    </alternativeName>
</protein>
<evidence type="ECO:0000256" key="1">
    <source>
        <dbReference type="ARBA" id="ARBA00022490"/>
    </source>
</evidence>
<evidence type="ECO:0000313" key="9">
    <source>
        <dbReference type="EMBL" id="HIQ80177.1"/>
    </source>
</evidence>
<dbReference type="AlphaFoldDB" id="A0A9D0ZHB8"/>
<keyword evidence="3 5" id="KW-0378">Hydrolase</keyword>
<reference evidence="9" key="2">
    <citation type="journal article" date="2021" name="PeerJ">
        <title>Extensive microbial diversity within the chicken gut microbiome revealed by metagenomics and culture.</title>
        <authorList>
            <person name="Gilroy R."/>
            <person name="Ravi A."/>
            <person name="Getino M."/>
            <person name="Pursley I."/>
            <person name="Horton D.L."/>
            <person name="Alikhan N.F."/>
            <person name="Baker D."/>
            <person name="Gharbi K."/>
            <person name="Hall N."/>
            <person name="Watson M."/>
            <person name="Adriaenssens E.M."/>
            <person name="Foster-Nyarko E."/>
            <person name="Jarju S."/>
            <person name="Secka A."/>
            <person name="Antonio M."/>
            <person name="Oren A."/>
            <person name="Chaudhuri R.R."/>
            <person name="La Ragione R."/>
            <person name="Hildebrand F."/>
            <person name="Pallen M.J."/>
        </authorList>
    </citation>
    <scope>NUCLEOTIDE SEQUENCE</scope>
    <source>
        <strain evidence="9">ChiSjej1B19-3389</strain>
    </source>
</reference>
<comment type="caution">
    <text evidence="9">The sequence shown here is derived from an EMBL/GenBank/DDBJ whole genome shotgun (WGS) entry which is preliminary data.</text>
</comment>
<dbReference type="NCBIfam" id="TIGR00237">
    <property type="entry name" value="xseA"/>
    <property type="match status" value="1"/>
</dbReference>